<protein>
    <submittedName>
        <fullName evidence="5">GntR family transcriptional regulator</fullName>
    </submittedName>
</protein>
<evidence type="ECO:0000256" key="2">
    <source>
        <dbReference type="ARBA" id="ARBA00023125"/>
    </source>
</evidence>
<keyword evidence="1" id="KW-0805">Transcription regulation</keyword>
<keyword evidence="3" id="KW-0804">Transcription</keyword>
<dbReference type="InterPro" id="IPR008920">
    <property type="entry name" value="TF_FadR/GntR_C"/>
</dbReference>
<gene>
    <name evidence="5" type="ORF">ACFOD4_05310</name>
</gene>
<dbReference type="Gene3D" id="1.10.10.10">
    <property type="entry name" value="Winged helix-like DNA-binding domain superfamily/Winged helix DNA-binding domain"/>
    <property type="match status" value="1"/>
</dbReference>
<dbReference type="Pfam" id="PF07729">
    <property type="entry name" value="FCD"/>
    <property type="match status" value="1"/>
</dbReference>
<dbReference type="RefSeq" id="WP_379594899.1">
    <property type="nucleotide sequence ID" value="NZ_JBHRTN010000007.1"/>
</dbReference>
<feature type="domain" description="HTH gntR-type" evidence="4">
    <location>
        <begin position="17"/>
        <end position="84"/>
    </location>
</feature>
<keyword evidence="6" id="KW-1185">Reference proteome</keyword>
<accession>A0ABV7FVR4</accession>
<name>A0ABV7FVR4_9PROT</name>
<dbReference type="InterPro" id="IPR011711">
    <property type="entry name" value="GntR_C"/>
</dbReference>
<evidence type="ECO:0000313" key="5">
    <source>
        <dbReference type="EMBL" id="MFC3124473.1"/>
    </source>
</evidence>
<dbReference type="PROSITE" id="PS50949">
    <property type="entry name" value="HTH_GNTR"/>
    <property type="match status" value="1"/>
</dbReference>
<evidence type="ECO:0000256" key="3">
    <source>
        <dbReference type="ARBA" id="ARBA00023163"/>
    </source>
</evidence>
<dbReference type="PANTHER" id="PTHR43537">
    <property type="entry name" value="TRANSCRIPTIONAL REGULATOR, GNTR FAMILY"/>
    <property type="match status" value="1"/>
</dbReference>
<dbReference type="CDD" id="cd07377">
    <property type="entry name" value="WHTH_GntR"/>
    <property type="match status" value="1"/>
</dbReference>
<reference evidence="6" key="1">
    <citation type="journal article" date="2019" name="Int. J. Syst. Evol. Microbiol.">
        <title>The Global Catalogue of Microorganisms (GCM) 10K type strain sequencing project: providing services to taxonomists for standard genome sequencing and annotation.</title>
        <authorList>
            <consortium name="The Broad Institute Genomics Platform"/>
            <consortium name="The Broad Institute Genome Sequencing Center for Infectious Disease"/>
            <person name="Wu L."/>
            <person name="Ma J."/>
        </authorList>
    </citation>
    <scope>NUCLEOTIDE SEQUENCE [LARGE SCALE GENOMIC DNA]</scope>
    <source>
        <strain evidence="6">KCTC 52094</strain>
    </source>
</reference>
<dbReference type="SUPFAM" id="SSF46785">
    <property type="entry name" value="Winged helix' DNA-binding domain"/>
    <property type="match status" value="1"/>
</dbReference>
<dbReference type="PRINTS" id="PR00035">
    <property type="entry name" value="HTHGNTR"/>
</dbReference>
<dbReference type="PANTHER" id="PTHR43537:SF49">
    <property type="entry name" value="TRANSCRIPTIONAL REGULATORY PROTEIN"/>
    <property type="match status" value="1"/>
</dbReference>
<comment type="caution">
    <text evidence="5">The sequence shown here is derived from an EMBL/GenBank/DDBJ whole genome shotgun (WGS) entry which is preliminary data.</text>
</comment>
<evidence type="ECO:0000259" key="4">
    <source>
        <dbReference type="PROSITE" id="PS50949"/>
    </source>
</evidence>
<dbReference type="SUPFAM" id="SSF48008">
    <property type="entry name" value="GntR ligand-binding domain-like"/>
    <property type="match status" value="1"/>
</dbReference>
<dbReference type="PRINTS" id="PR00033">
    <property type="entry name" value="HTHASNC"/>
</dbReference>
<sequence length="236" mass="25978">MFDTPPGLVPLVAEDMLSLADRAYRRLRDAIVDGSLPGGERVSERSLAQSLGISAQPVREALRRLEAEGMVLTLPRRGTVVAEFTPQRLAEMGLIRIALEGTAASLAARHAADAELAGLRAQLSGMRPLSRDGDVAGLAEANERFHDAINRLTGNAFLIRSLEALRAYDHFGRLRALRATPQEPRRAWREHAGILAAIVRRDPERAEARMRAHVRRSLAVSGILDALDIQERERHP</sequence>
<dbReference type="InterPro" id="IPR000485">
    <property type="entry name" value="AsnC-type_HTH_dom"/>
</dbReference>
<evidence type="ECO:0000256" key="1">
    <source>
        <dbReference type="ARBA" id="ARBA00023015"/>
    </source>
</evidence>
<dbReference type="InterPro" id="IPR000524">
    <property type="entry name" value="Tscrpt_reg_HTH_GntR"/>
</dbReference>
<evidence type="ECO:0000313" key="6">
    <source>
        <dbReference type="Proteomes" id="UP001595593"/>
    </source>
</evidence>
<dbReference type="SMART" id="SM00345">
    <property type="entry name" value="HTH_GNTR"/>
    <property type="match status" value="1"/>
</dbReference>
<dbReference type="EMBL" id="JBHRTN010000007">
    <property type="protein sequence ID" value="MFC3124473.1"/>
    <property type="molecule type" value="Genomic_DNA"/>
</dbReference>
<keyword evidence="2" id="KW-0238">DNA-binding</keyword>
<organism evidence="5 6">
    <name type="scientific">Teichococcus globiformis</name>
    <dbReference type="NCBI Taxonomy" id="2307229"/>
    <lineage>
        <taxon>Bacteria</taxon>
        <taxon>Pseudomonadati</taxon>
        <taxon>Pseudomonadota</taxon>
        <taxon>Alphaproteobacteria</taxon>
        <taxon>Acetobacterales</taxon>
        <taxon>Roseomonadaceae</taxon>
        <taxon>Roseomonas</taxon>
    </lineage>
</organism>
<dbReference type="SMART" id="SM00895">
    <property type="entry name" value="FCD"/>
    <property type="match status" value="1"/>
</dbReference>
<proteinExistence type="predicted"/>
<dbReference type="Proteomes" id="UP001595593">
    <property type="component" value="Unassembled WGS sequence"/>
</dbReference>
<dbReference type="InterPro" id="IPR036390">
    <property type="entry name" value="WH_DNA-bd_sf"/>
</dbReference>
<dbReference type="Gene3D" id="1.20.120.530">
    <property type="entry name" value="GntR ligand-binding domain-like"/>
    <property type="match status" value="1"/>
</dbReference>
<dbReference type="Pfam" id="PF00392">
    <property type="entry name" value="GntR"/>
    <property type="match status" value="1"/>
</dbReference>
<dbReference type="InterPro" id="IPR036388">
    <property type="entry name" value="WH-like_DNA-bd_sf"/>
</dbReference>